<evidence type="ECO:0000313" key="3">
    <source>
        <dbReference type="EMBL" id="KNE67172.1"/>
    </source>
</evidence>
<accession>A0A0L0SXD8</accession>
<dbReference type="AlphaFoldDB" id="A0A0L0SXD8"/>
<feature type="region of interest" description="Disordered" evidence="2">
    <location>
        <begin position="1"/>
        <end position="25"/>
    </location>
</feature>
<gene>
    <name evidence="3" type="ORF">AMAG_19662</name>
</gene>
<dbReference type="Proteomes" id="UP000054350">
    <property type="component" value="Unassembled WGS sequence"/>
</dbReference>
<proteinExistence type="predicted"/>
<evidence type="ECO:0000256" key="1">
    <source>
        <dbReference type="SAM" id="Coils"/>
    </source>
</evidence>
<feature type="coiled-coil region" evidence="1">
    <location>
        <begin position="51"/>
        <end position="85"/>
    </location>
</feature>
<reference evidence="3 4" key="1">
    <citation type="submission" date="2009-11" db="EMBL/GenBank/DDBJ databases">
        <title>Annotation of Allomyces macrogynus ATCC 38327.</title>
        <authorList>
            <consortium name="The Broad Institute Genome Sequencing Platform"/>
            <person name="Russ C."/>
            <person name="Cuomo C."/>
            <person name="Burger G."/>
            <person name="Gray M.W."/>
            <person name="Holland P.W.H."/>
            <person name="King N."/>
            <person name="Lang F.B.F."/>
            <person name="Roger A.J."/>
            <person name="Ruiz-Trillo I."/>
            <person name="Young S.K."/>
            <person name="Zeng Q."/>
            <person name="Gargeya S."/>
            <person name="Fitzgerald M."/>
            <person name="Haas B."/>
            <person name="Abouelleil A."/>
            <person name="Alvarado L."/>
            <person name="Arachchi H.M."/>
            <person name="Berlin A."/>
            <person name="Chapman S.B."/>
            <person name="Gearin G."/>
            <person name="Goldberg J."/>
            <person name="Griggs A."/>
            <person name="Gujja S."/>
            <person name="Hansen M."/>
            <person name="Heiman D."/>
            <person name="Howarth C."/>
            <person name="Larimer J."/>
            <person name="Lui A."/>
            <person name="MacDonald P.J.P."/>
            <person name="McCowen C."/>
            <person name="Montmayeur A."/>
            <person name="Murphy C."/>
            <person name="Neiman D."/>
            <person name="Pearson M."/>
            <person name="Priest M."/>
            <person name="Roberts A."/>
            <person name="Saif S."/>
            <person name="Shea T."/>
            <person name="Sisk P."/>
            <person name="Stolte C."/>
            <person name="Sykes S."/>
            <person name="Wortman J."/>
            <person name="Nusbaum C."/>
            <person name="Birren B."/>
        </authorList>
    </citation>
    <scope>NUCLEOTIDE SEQUENCE [LARGE SCALE GENOMIC DNA]</scope>
    <source>
        <strain evidence="3 4">ATCC 38327</strain>
    </source>
</reference>
<evidence type="ECO:0000256" key="2">
    <source>
        <dbReference type="SAM" id="MobiDB-lite"/>
    </source>
</evidence>
<feature type="compositionally biased region" description="Basic and acidic residues" evidence="2">
    <location>
        <begin position="227"/>
        <end position="238"/>
    </location>
</feature>
<dbReference type="EMBL" id="GG745352">
    <property type="protein sequence ID" value="KNE67172.1"/>
    <property type="molecule type" value="Genomic_DNA"/>
</dbReference>
<keyword evidence="4" id="KW-1185">Reference proteome</keyword>
<protein>
    <submittedName>
        <fullName evidence="3">Uncharacterized protein</fullName>
    </submittedName>
</protein>
<organism evidence="3 4">
    <name type="scientific">Allomyces macrogynus (strain ATCC 38327)</name>
    <name type="common">Allomyces javanicus var. macrogynus</name>
    <dbReference type="NCBI Taxonomy" id="578462"/>
    <lineage>
        <taxon>Eukaryota</taxon>
        <taxon>Fungi</taxon>
        <taxon>Fungi incertae sedis</taxon>
        <taxon>Blastocladiomycota</taxon>
        <taxon>Blastocladiomycetes</taxon>
        <taxon>Blastocladiales</taxon>
        <taxon>Blastocladiaceae</taxon>
        <taxon>Allomyces</taxon>
    </lineage>
</organism>
<keyword evidence="1" id="KW-0175">Coiled coil</keyword>
<name>A0A0L0SXD8_ALLM3</name>
<dbReference type="VEuPathDB" id="FungiDB:AMAG_19662"/>
<feature type="compositionally biased region" description="Low complexity" evidence="2">
    <location>
        <begin position="193"/>
        <end position="225"/>
    </location>
</feature>
<reference evidence="4" key="2">
    <citation type="submission" date="2009-11" db="EMBL/GenBank/DDBJ databases">
        <title>The Genome Sequence of Allomyces macrogynus strain ATCC 38327.</title>
        <authorList>
            <consortium name="The Broad Institute Genome Sequencing Platform"/>
            <person name="Russ C."/>
            <person name="Cuomo C."/>
            <person name="Shea T."/>
            <person name="Young S.K."/>
            <person name="Zeng Q."/>
            <person name="Koehrsen M."/>
            <person name="Haas B."/>
            <person name="Borodovsky M."/>
            <person name="Guigo R."/>
            <person name="Alvarado L."/>
            <person name="Berlin A."/>
            <person name="Borenstein D."/>
            <person name="Chen Z."/>
            <person name="Engels R."/>
            <person name="Freedman E."/>
            <person name="Gellesch M."/>
            <person name="Goldberg J."/>
            <person name="Griggs A."/>
            <person name="Gujja S."/>
            <person name="Heiman D."/>
            <person name="Hepburn T."/>
            <person name="Howarth C."/>
            <person name="Jen D."/>
            <person name="Larson L."/>
            <person name="Lewis B."/>
            <person name="Mehta T."/>
            <person name="Park D."/>
            <person name="Pearson M."/>
            <person name="Roberts A."/>
            <person name="Saif S."/>
            <person name="Shenoy N."/>
            <person name="Sisk P."/>
            <person name="Stolte C."/>
            <person name="Sykes S."/>
            <person name="Walk T."/>
            <person name="White J."/>
            <person name="Yandava C."/>
            <person name="Burger G."/>
            <person name="Gray M.W."/>
            <person name="Holland P.W.H."/>
            <person name="King N."/>
            <person name="Lang F.B.F."/>
            <person name="Roger A.J."/>
            <person name="Ruiz-Trillo I."/>
            <person name="Lander E."/>
            <person name="Nusbaum C."/>
        </authorList>
    </citation>
    <scope>NUCLEOTIDE SEQUENCE [LARGE SCALE GENOMIC DNA]</scope>
    <source>
        <strain evidence="4">ATCC 38327</strain>
    </source>
</reference>
<evidence type="ECO:0000313" key="4">
    <source>
        <dbReference type="Proteomes" id="UP000054350"/>
    </source>
</evidence>
<sequence length="238" mass="24502">MWAAAAAHLPPTSSDSTGEGTHPKPFLAAIQTLARARDAQSASAKSASLRMQSTIRRADEAESACADARRQIDHLADLVARAERARDVAVTDARSARAEAVERVKVADAARRAAQARLKRVLSGVYAARARAAQRDGPGHAAVWAAARHGVRLNVVTGYDDDDGDDELEATATTSTSTSVSSFLDASAAAASSRGGGRTAFASPTKSAAGGNASSAPGLAPSPVARRVRDREPVLPGV</sequence>
<feature type="region of interest" description="Disordered" evidence="2">
    <location>
        <begin position="193"/>
        <end position="238"/>
    </location>
</feature>